<dbReference type="InterPro" id="IPR036291">
    <property type="entry name" value="NAD(P)-bd_dom_sf"/>
</dbReference>
<evidence type="ECO:0000259" key="3">
    <source>
        <dbReference type="Pfam" id="PF08338"/>
    </source>
</evidence>
<dbReference type="EMBL" id="JBHSMH010000029">
    <property type="protein sequence ID" value="MFC5469248.1"/>
    <property type="molecule type" value="Genomic_DNA"/>
</dbReference>
<dbReference type="Gene3D" id="3.40.50.720">
    <property type="entry name" value="NAD(P)-binding Rossmann-like Domain"/>
    <property type="match status" value="1"/>
</dbReference>
<evidence type="ECO:0000313" key="5">
    <source>
        <dbReference type="Proteomes" id="UP001596105"/>
    </source>
</evidence>
<dbReference type="CDD" id="cd05242">
    <property type="entry name" value="SDR_a8"/>
    <property type="match status" value="1"/>
</dbReference>
<sequence>MRYLISGGTGFIGRALSQALLSRGDEAWIVTRKPPARPPFGGIRYVTWEELTADPMRFGGFDGVVNLAGESINQRWTSKAKARIVASRTAATARIAEFMQRTDNPPPVVVNASGISLYGHSGDEVFDESSPPKPADFLGDTVMRWEEAADRIPAERLVKLRIGLVCAREGGAFPLLRLPYRLFGGGRIGDGKQGLPWIHLQDMVALILFCLDRTDISGPVNAVAPAPVSNDEFGRTLGLVTGRPHWFPVPAALLKTALGEMSTLVLTGQKAMPRKLLDHGFQFAFPKLEEALRDITEATEKVHFR</sequence>
<dbReference type="PANTHER" id="PTHR11092:SF0">
    <property type="entry name" value="EPIMERASE FAMILY PROTEIN SDR39U1"/>
    <property type="match status" value="1"/>
</dbReference>
<accession>A0ABW0LU50</accession>
<dbReference type="RefSeq" id="WP_209750915.1">
    <property type="nucleotide sequence ID" value="NZ_JBHSMH010000029.1"/>
</dbReference>
<comment type="caution">
    <text evidence="4">The sequence shown here is derived from an EMBL/GenBank/DDBJ whole genome shotgun (WGS) entry which is preliminary data.</text>
</comment>
<dbReference type="Pfam" id="PF01370">
    <property type="entry name" value="Epimerase"/>
    <property type="match status" value="1"/>
</dbReference>
<organism evidence="4 5">
    <name type="scientific">Cohnella suwonensis</name>
    <dbReference type="NCBI Taxonomy" id="696072"/>
    <lineage>
        <taxon>Bacteria</taxon>
        <taxon>Bacillati</taxon>
        <taxon>Bacillota</taxon>
        <taxon>Bacilli</taxon>
        <taxon>Bacillales</taxon>
        <taxon>Paenibacillaceae</taxon>
        <taxon>Cohnella</taxon>
    </lineage>
</organism>
<evidence type="ECO:0000256" key="1">
    <source>
        <dbReference type="ARBA" id="ARBA00009353"/>
    </source>
</evidence>
<feature type="domain" description="DUF1731" evidence="3">
    <location>
        <begin position="249"/>
        <end position="295"/>
    </location>
</feature>
<evidence type="ECO:0000259" key="2">
    <source>
        <dbReference type="Pfam" id="PF01370"/>
    </source>
</evidence>
<proteinExistence type="inferred from homology"/>
<dbReference type="Pfam" id="PF08338">
    <property type="entry name" value="DUF1731"/>
    <property type="match status" value="1"/>
</dbReference>
<dbReference type="InterPro" id="IPR010099">
    <property type="entry name" value="SDR39U1"/>
</dbReference>
<comment type="similarity">
    <text evidence="1">Belongs to the NAD(P)-dependent epimerase/dehydratase family. SDR39U1 subfamily.</text>
</comment>
<reference evidence="5" key="1">
    <citation type="journal article" date="2019" name="Int. J. Syst. Evol. Microbiol.">
        <title>The Global Catalogue of Microorganisms (GCM) 10K type strain sequencing project: providing services to taxonomists for standard genome sequencing and annotation.</title>
        <authorList>
            <consortium name="The Broad Institute Genomics Platform"/>
            <consortium name="The Broad Institute Genome Sequencing Center for Infectious Disease"/>
            <person name="Wu L."/>
            <person name="Ma J."/>
        </authorList>
    </citation>
    <scope>NUCLEOTIDE SEQUENCE [LARGE SCALE GENOMIC DNA]</scope>
    <source>
        <strain evidence="5">CCUG 57113</strain>
    </source>
</reference>
<protein>
    <submittedName>
        <fullName evidence="4">TIGR01777 family oxidoreductase</fullName>
    </submittedName>
</protein>
<dbReference type="NCBIfam" id="TIGR01777">
    <property type="entry name" value="yfcH"/>
    <property type="match status" value="1"/>
</dbReference>
<dbReference type="InterPro" id="IPR001509">
    <property type="entry name" value="Epimerase_deHydtase"/>
</dbReference>
<keyword evidence="5" id="KW-1185">Reference proteome</keyword>
<gene>
    <name evidence="4" type="ORF">ACFPPD_11000</name>
</gene>
<dbReference type="InterPro" id="IPR013549">
    <property type="entry name" value="DUF1731"/>
</dbReference>
<evidence type="ECO:0000313" key="4">
    <source>
        <dbReference type="EMBL" id="MFC5469248.1"/>
    </source>
</evidence>
<name>A0ABW0LU50_9BACL</name>
<dbReference type="SUPFAM" id="SSF51735">
    <property type="entry name" value="NAD(P)-binding Rossmann-fold domains"/>
    <property type="match status" value="1"/>
</dbReference>
<dbReference type="Proteomes" id="UP001596105">
    <property type="component" value="Unassembled WGS sequence"/>
</dbReference>
<feature type="domain" description="NAD-dependent epimerase/dehydratase" evidence="2">
    <location>
        <begin position="4"/>
        <end position="134"/>
    </location>
</feature>
<dbReference type="PANTHER" id="PTHR11092">
    <property type="entry name" value="SUGAR NUCLEOTIDE EPIMERASE RELATED"/>
    <property type="match status" value="1"/>
</dbReference>